<keyword evidence="1" id="KW-0472">Membrane</keyword>
<dbReference type="RefSeq" id="WP_035963398.1">
    <property type="nucleotide sequence ID" value="NZ_BMEG01000010.1"/>
</dbReference>
<evidence type="ECO:0000313" key="2">
    <source>
        <dbReference type="EMBL" id="KDR35145.1"/>
    </source>
</evidence>
<protein>
    <submittedName>
        <fullName evidence="2">Uncharacterized protein</fullName>
    </submittedName>
</protein>
<dbReference type="EMBL" id="JFHE01000009">
    <property type="protein sequence ID" value="KDR35145.1"/>
    <property type="molecule type" value="Genomic_DNA"/>
</dbReference>
<gene>
    <name evidence="2" type="ORF">BG57_32400</name>
</gene>
<dbReference type="OrthoDB" id="9106544at2"/>
<comment type="caution">
    <text evidence="2">The sequence shown here is derived from an EMBL/GenBank/DDBJ whole genome shotgun (WGS) entry which is preliminary data.</text>
</comment>
<dbReference type="AlphaFoldDB" id="A0A069P3E2"/>
<keyword evidence="1" id="KW-1133">Transmembrane helix</keyword>
<dbReference type="Proteomes" id="UP000027439">
    <property type="component" value="Unassembled WGS sequence"/>
</dbReference>
<evidence type="ECO:0000256" key="1">
    <source>
        <dbReference type="SAM" id="Phobius"/>
    </source>
</evidence>
<feature type="transmembrane region" description="Helical" evidence="1">
    <location>
        <begin position="44"/>
        <end position="62"/>
    </location>
</feature>
<dbReference type="eggNOG" id="ENOG5033EUQ">
    <property type="taxonomic scope" value="Bacteria"/>
</dbReference>
<reference evidence="2 3" key="1">
    <citation type="submission" date="2014-03" db="EMBL/GenBank/DDBJ databases">
        <title>Draft Genome Sequences of Four Burkholderia Strains.</title>
        <authorList>
            <person name="Liu X.Y."/>
            <person name="Li C.X."/>
            <person name="Xu J.H."/>
        </authorList>
    </citation>
    <scope>NUCLEOTIDE SEQUENCE [LARGE SCALE GENOMIC DNA]</scope>
    <source>
        <strain evidence="2 3">R27</strain>
    </source>
</reference>
<sequence>MKRDFVLPKKHYLRRGYSEAVSTALIGLGVAMLVQPFSLTLFTWSFPVILVGALAFVVTSHFPD</sequence>
<evidence type="ECO:0000313" key="3">
    <source>
        <dbReference type="Proteomes" id="UP000027439"/>
    </source>
</evidence>
<dbReference type="STRING" id="1071679.BG57_32400"/>
<feature type="transmembrane region" description="Helical" evidence="1">
    <location>
        <begin position="20"/>
        <end position="38"/>
    </location>
</feature>
<name>A0A069P3E2_9BURK</name>
<keyword evidence="1" id="KW-0812">Transmembrane</keyword>
<proteinExistence type="predicted"/>
<accession>A0A069P3E2</accession>
<organism evidence="2 3">
    <name type="scientific">Caballeronia grimmiae</name>
    <dbReference type="NCBI Taxonomy" id="1071679"/>
    <lineage>
        <taxon>Bacteria</taxon>
        <taxon>Pseudomonadati</taxon>
        <taxon>Pseudomonadota</taxon>
        <taxon>Betaproteobacteria</taxon>
        <taxon>Burkholderiales</taxon>
        <taxon>Burkholderiaceae</taxon>
        <taxon>Caballeronia</taxon>
    </lineage>
</organism>